<comment type="caution">
    <text evidence="3">The sequence shown here is derived from an EMBL/GenBank/DDBJ whole genome shotgun (WGS) entry which is preliminary data.</text>
</comment>
<feature type="compositionally biased region" description="Acidic residues" evidence="2">
    <location>
        <begin position="183"/>
        <end position="195"/>
    </location>
</feature>
<feature type="region of interest" description="Disordered" evidence="2">
    <location>
        <begin position="561"/>
        <end position="613"/>
    </location>
</feature>
<feature type="compositionally biased region" description="Basic and acidic residues" evidence="2">
    <location>
        <begin position="151"/>
        <end position="160"/>
    </location>
</feature>
<feature type="compositionally biased region" description="Acidic residues" evidence="2">
    <location>
        <begin position="161"/>
        <end position="176"/>
    </location>
</feature>
<feature type="region of interest" description="Disordered" evidence="2">
    <location>
        <begin position="360"/>
        <end position="379"/>
    </location>
</feature>
<feature type="region of interest" description="Disordered" evidence="2">
    <location>
        <begin position="307"/>
        <end position="354"/>
    </location>
</feature>
<proteinExistence type="predicted"/>
<organism evidence="3 4">
    <name type="scientific">Marasmius crinis-equi</name>
    <dbReference type="NCBI Taxonomy" id="585013"/>
    <lineage>
        <taxon>Eukaryota</taxon>
        <taxon>Fungi</taxon>
        <taxon>Dikarya</taxon>
        <taxon>Basidiomycota</taxon>
        <taxon>Agaricomycotina</taxon>
        <taxon>Agaricomycetes</taxon>
        <taxon>Agaricomycetidae</taxon>
        <taxon>Agaricales</taxon>
        <taxon>Marasmiineae</taxon>
        <taxon>Marasmiaceae</taxon>
        <taxon>Marasmius</taxon>
    </lineage>
</organism>
<dbReference type="EMBL" id="JBAHYK010002264">
    <property type="protein sequence ID" value="KAL0565439.1"/>
    <property type="molecule type" value="Genomic_DNA"/>
</dbReference>
<keyword evidence="4" id="KW-1185">Reference proteome</keyword>
<feature type="region of interest" description="Disordered" evidence="2">
    <location>
        <begin position="125"/>
        <end position="206"/>
    </location>
</feature>
<evidence type="ECO:0000256" key="2">
    <source>
        <dbReference type="SAM" id="MobiDB-lite"/>
    </source>
</evidence>
<sequence>MPFPHFDRLSFAQELSRDILRASMNPAFNKLESEVEDLRGKYDQARERIVELQTHVTTLQQQLFKASKQLISSSPVIPAPSLPATGAGSPQTACVTLKKTDYPAVKYWKRPKKDKSAFTVLRVTSTSKSNNDNGHPTDVEHLEEPDGDDNDNSKPEKSDDSGSDSDSTDNDGDDDSDKAKNNDDDDDDDDSDDETNASKKHPIKKKSKDGVYAFLENADGSTWTPEDRDALYRDVRSYWTDTISPSKVFKNWTWVPAPVRVNYRAHIEALHPRLRLCSNNWKADKVWMLNYHSWKKSFLRQNSVEAVSGGSSDDAQEGEDSSVPGSVARGKKRKKHSEDNGEPGHKKAKATIKGKQVVNAVASSNKPATPSQAPSTHPLAGFSINTAKLSERASTSIVPIATSSLSAPSAPILPSSAAPALLTTPATTASASASSAIASLQTDAHKSALIKLQDFSAAVKKLPLSIPLAKKDDRWAQFNVKPASRLTAGTTDDADIWETWDPILNGLIPNAVDDILPYVTRGVNGLPALVGFFQHLVEDRKVDPLVLEGKISRVMTAMTRKCPASGQASTPPATTTQAPENTAISASEAAAPAKKKVKKSAKPDTNRPQPRWKIPAAITPKWEAAREWQAIPANTKKKQKEFDEYWELMEQNKKGDGYQRVLKLYQEAKEAATAARATTANGT</sequence>
<reference evidence="3 4" key="1">
    <citation type="submission" date="2024-02" db="EMBL/GenBank/DDBJ databases">
        <title>A draft genome for the cacao thread blight pathogen Marasmius crinis-equi.</title>
        <authorList>
            <person name="Cohen S.P."/>
            <person name="Baruah I.K."/>
            <person name="Amoako-Attah I."/>
            <person name="Bukari Y."/>
            <person name="Meinhardt L.W."/>
            <person name="Bailey B.A."/>
        </authorList>
    </citation>
    <scope>NUCLEOTIDE SEQUENCE [LARGE SCALE GENOMIC DNA]</scope>
    <source>
        <strain evidence="3 4">GH-76</strain>
    </source>
</reference>
<accession>A0ABR3ERA9</accession>
<keyword evidence="1" id="KW-0175">Coiled coil</keyword>
<gene>
    <name evidence="3" type="ORF">V5O48_016586</name>
</gene>
<name>A0ABR3ERA9_9AGAR</name>
<feature type="non-terminal residue" evidence="3">
    <location>
        <position position="683"/>
    </location>
</feature>
<evidence type="ECO:0000256" key="1">
    <source>
        <dbReference type="SAM" id="Coils"/>
    </source>
</evidence>
<evidence type="ECO:0000313" key="3">
    <source>
        <dbReference type="EMBL" id="KAL0565439.1"/>
    </source>
</evidence>
<feature type="compositionally biased region" description="Basic and acidic residues" evidence="2">
    <location>
        <begin position="135"/>
        <end position="144"/>
    </location>
</feature>
<feature type="compositionally biased region" description="Basic and acidic residues" evidence="2">
    <location>
        <begin position="336"/>
        <end position="345"/>
    </location>
</feature>
<dbReference type="Proteomes" id="UP001465976">
    <property type="component" value="Unassembled WGS sequence"/>
</dbReference>
<feature type="compositionally biased region" description="Polar residues" evidence="2">
    <location>
        <begin position="361"/>
        <end position="375"/>
    </location>
</feature>
<feature type="coiled-coil region" evidence="1">
    <location>
        <begin position="28"/>
        <end position="62"/>
    </location>
</feature>
<protein>
    <submittedName>
        <fullName evidence="3">Uncharacterized protein</fullName>
    </submittedName>
</protein>
<feature type="compositionally biased region" description="Low complexity" evidence="2">
    <location>
        <begin position="563"/>
        <end position="592"/>
    </location>
</feature>
<evidence type="ECO:0000313" key="4">
    <source>
        <dbReference type="Proteomes" id="UP001465976"/>
    </source>
</evidence>
<feature type="compositionally biased region" description="Polar residues" evidence="2">
    <location>
        <begin position="125"/>
        <end position="134"/>
    </location>
</feature>